<feature type="region of interest" description="Disordered" evidence="1">
    <location>
        <begin position="1"/>
        <end position="59"/>
    </location>
</feature>
<sequence length="169" mass="17497">MVAGHAVNPAGKVVGDPHGAVREDLGIHRPADDPVTAEPPAGEHVLGCGPTVLEPHQGDAVTDGPAPIPGAVLGNEYLAVVLGREILSGVKANAQCRRMGRQSNPTDFLTPSGSRAMDRALGTLSVKMEMRKPAGREIASGTGGASLHAGEAKPTWSRKTGRVSRRFMA</sequence>
<feature type="region of interest" description="Disordered" evidence="1">
    <location>
        <begin position="137"/>
        <end position="169"/>
    </location>
</feature>
<feature type="compositionally biased region" description="Basic residues" evidence="1">
    <location>
        <begin position="159"/>
        <end position="169"/>
    </location>
</feature>
<dbReference type="KEGG" id="dalk:DSCA_43760"/>
<reference evidence="2 3" key="1">
    <citation type="submission" date="2019-11" db="EMBL/GenBank/DDBJ databases">
        <title>Comparative genomics of hydrocarbon-degrading Desulfosarcina strains.</title>
        <authorList>
            <person name="Watanabe M."/>
            <person name="Kojima H."/>
            <person name="Fukui M."/>
        </authorList>
    </citation>
    <scope>NUCLEOTIDE SEQUENCE [LARGE SCALE GENOMIC DNA]</scope>
    <source>
        <strain evidence="2 3">PL12</strain>
    </source>
</reference>
<feature type="compositionally biased region" description="Basic and acidic residues" evidence="1">
    <location>
        <begin position="19"/>
        <end position="32"/>
    </location>
</feature>
<gene>
    <name evidence="2" type="ORF">DSCA_43760</name>
</gene>
<dbReference type="Proteomes" id="UP000427906">
    <property type="component" value="Chromosome"/>
</dbReference>
<dbReference type="EMBL" id="AP021874">
    <property type="protein sequence ID" value="BBO70446.1"/>
    <property type="molecule type" value="Genomic_DNA"/>
</dbReference>
<evidence type="ECO:0000256" key="1">
    <source>
        <dbReference type="SAM" id="MobiDB-lite"/>
    </source>
</evidence>
<proteinExistence type="predicted"/>
<protein>
    <submittedName>
        <fullName evidence="2">Uncharacterized protein</fullName>
    </submittedName>
</protein>
<accession>A0A5K7YML3</accession>
<organism evidence="2 3">
    <name type="scientific">Desulfosarcina alkanivorans</name>
    <dbReference type="NCBI Taxonomy" id="571177"/>
    <lineage>
        <taxon>Bacteria</taxon>
        <taxon>Pseudomonadati</taxon>
        <taxon>Thermodesulfobacteriota</taxon>
        <taxon>Desulfobacteria</taxon>
        <taxon>Desulfobacterales</taxon>
        <taxon>Desulfosarcinaceae</taxon>
        <taxon>Desulfosarcina</taxon>
    </lineage>
</organism>
<evidence type="ECO:0000313" key="2">
    <source>
        <dbReference type="EMBL" id="BBO70446.1"/>
    </source>
</evidence>
<keyword evidence="3" id="KW-1185">Reference proteome</keyword>
<dbReference type="AlphaFoldDB" id="A0A5K7YML3"/>
<evidence type="ECO:0000313" key="3">
    <source>
        <dbReference type="Proteomes" id="UP000427906"/>
    </source>
</evidence>
<name>A0A5K7YML3_9BACT</name>